<feature type="region of interest" description="Disordered" evidence="1">
    <location>
        <begin position="1"/>
        <end position="30"/>
    </location>
</feature>
<gene>
    <name evidence="2" type="ORF">Micbo1qcDRAFT_45177</name>
</gene>
<protein>
    <submittedName>
        <fullName evidence="2">Uncharacterized protein</fullName>
    </submittedName>
</protein>
<keyword evidence="3" id="KW-1185">Reference proteome</keyword>
<accession>A0A136JBT5</accession>
<dbReference type="Proteomes" id="UP000070501">
    <property type="component" value="Unassembled WGS sequence"/>
</dbReference>
<evidence type="ECO:0000313" key="2">
    <source>
        <dbReference type="EMBL" id="KXJ94612.1"/>
    </source>
</evidence>
<feature type="region of interest" description="Disordered" evidence="1">
    <location>
        <begin position="117"/>
        <end position="155"/>
    </location>
</feature>
<dbReference type="InParanoid" id="A0A136JBT5"/>
<dbReference type="EMBL" id="KQ964247">
    <property type="protein sequence ID" value="KXJ94612.1"/>
    <property type="molecule type" value="Genomic_DNA"/>
</dbReference>
<name>A0A136JBT5_9PEZI</name>
<evidence type="ECO:0000313" key="3">
    <source>
        <dbReference type="Proteomes" id="UP000070501"/>
    </source>
</evidence>
<evidence type="ECO:0000256" key="1">
    <source>
        <dbReference type="SAM" id="MobiDB-lite"/>
    </source>
</evidence>
<proteinExistence type="predicted"/>
<sequence>MVSCRTAQGWIDEGQERGEKTRAGAGPGRVYESMNKTRRLAGDRARVQTGSEAWRIWRRRVEQERAGSVTGSEQAPRLHVPGGTLGAASWGRWTSAIAALPRAQMLLPGPFRRGEPHLPLSYRPAPLEPQALPKNSPTALKPWNMSGGSAARSGL</sequence>
<dbReference type="AlphaFoldDB" id="A0A136JBT5"/>
<reference evidence="3" key="1">
    <citation type="submission" date="2016-02" db="EMBL/GenBank/DDBJ databases">
        <title>Draft genome sequence of Microdochium bolleyi, a fungal endophyte of beachgrass.</title>
        <authorList>
            <consortium name="DOE Joint Genome Institute"/>
            <person name="David A.S."/>
            <person name="May G."/>
            <person name="Haridas S."/>
            <person name="Lim J."/>
            <person name="Wang M."/>
            <person name="Labutti K."/>
            <person name="Lipzen A."/>
            <person name="Barry K."/>
            <person name="Grigoriev I.V."/>
        </authorList>
    </citation>
    <scope>NUCLEOTIDE SEQUENCE [LARGE SCALE GENOMIC DNA]</scope>
    <source>
        <strain evidence="3">J235TASD1</strain>
    </source>
</reference>
<organism evidence="2 3">
    <name type="scientific">Microdochium bolleyi</name>
    <dbReference type="NCBI Taxonomy" id="196109"/>
    <lineage>
        <taxon>Eukaryota</taxon>
        <taxon>Fungi</taxon>
        <taxon>Dikarya</taxon>
        <taxon>Ascomycota</taxon>
        <taxon>Pezizomycotina</taxon>
        <taxon>Sordariomycetes</taxon>
        <taxon>Xylariomycetidae</taxon>
        <taxon>Xylariales</taxon>
        <taxon>Microdochiaceae</taxon>
        <taxon>Microdochium</taxon>
    </lineage>
</organism>